<dbReference type="Pfam" id="PF11976">
    <property type="entry name" value="Rad60-SLD"/>
    <property type="match status" value="1"/>
</dbReference>
<dbReference type="PROSITE" id="PS50053">
    <property type="entry name" value="UBIQUITIN_2"/>
    <property type="match status" value="1"/>
</dbReference>
<dbReference type="InterPro" id="IPR029071">
    <property type="entry name" value="Ubiquitin-like_domsf"/>
</dbReference>
<proteinExistence type="predicted"/>
<accession>A0A830I431</accession>
<sequence length="126" mass="13564">MSDAEGAPPSGGTTGVGSGGVKTEGAGAPGNDAENPDFINLKVKSAQNAEIWFRVKKTTPLNKLMKAYCERNHQDPNSVVFLFDGERIRADQTPSDLDMEDKDEIDAMLHQTGGRRSKADGCIQQL</sequence>
<gene>
    <name evidence="3" type="ORF">PPROV_001119900</name>
</gene>
<dbReference type="CDD" id="cd16116">
    <property type="entry name" value="Ubl_Smt3_like"/>
    <property type="match status" value="1"/>
</dbReference>
<dbReference type="SUPFAM" id="SSF54236">
    <property type="entry name" value="Ubiquitin-like"/>
    <property type="match status" value="1"/>
</dbReference>
<dbReference type="InterPro" id="IPR000626">
    <property type="entry name" value="Ubiquitin-like_dom"/>
</dbReference>
<dbReference type="SMART" id="SM00213">
    <property type="entry name" value="UBQ"/>
    <property type="match status" value="1"/>
</dbReference>
<dbReference type="OrthoDB" id="442921at2759"/>
<feature type="domain" description="Ubiquitin-like" evidence="2">
    <location>
        <begin position="39"/>
        <end position="114"/>
    </location>
</feature>
<evidence type="ECO:0000313" key="4">
    <source>
        <dbReference type="Proteomes" id="UP000660262"/>
    </source>
</evidence>
<organism evidence="3 4">
    <name type="scientific">Pycnococcus provasolii</name>
    <dbReference type="NCBI Taxonomy" id="41880"/>
    <lineage>
        <taxon>Eukaryota</taxon>
        <taxon>Viridiplantae</taxon>
        <taxon>Chlorophyta</taxon>
        <taxon>Pseudoscourfieldiophyceae</taxon>
        <taxon>Pseudoscourfieldiales</taxon>
        <taxon>Pycnococcaceae</taxon>
        <taxon>Pycnococcus</taxon>
    </lineage>
</organism>
<dbReference type="Gene3D" id="3.10.20.90">
    <property type="entry name" value="Phosphatidylinositol 3-kinase Catalytic Subunit, Chain A, domain 1"/>
    <property type="match status" value="1"/>
</dbReference>
<keyword evidence="4" id="KW-1185">Reference proteome</keyword>
<dbReference type="Proteomes" id="UP000660262">
    <property type="component" value="Unassembled WGS sequence"/>
</dbReference>
<evidence type="ECO:0000259" key="2">
    <source>
        <dbReference type="PROSITE" id="PS50053"/>
    </source>
</evidence>
<evidence type="ECO:0000313" key="3">
    <source>
        <dbReference type="EMBL" id="GHP12471.1"/>
    </source>
</evidence>
<evidence type="ECO:0000256" key="1">
    <source>
        <dbReference type="SAM" id="MobiDB-lite"/>
    </source>
</evidence>
<dbReference type="FunFam" id="3.10.20.90:FF:000202">
    <property type="entry name" value="Small ubiquitin-related modifier I"/>
    <property type="match status" value="1"/>
</dbReference>
<dbReference type="AlphaFoldDB" id="A0A830I431"/>
<dbReference type="InterPro" id="IPR022617">
    <property type="entry name" value="Rad60/SUMO-like_dom"/>
</dbReference>
<dbReference type="EMBL" id="BNJQ01000042">
    <property type="protein sequence ID" value="GHP12471.1"/>
    <property type="molecule type" value="Genomic_DNA"/>
</dbReference>
<comment type="caution">
    <text evidence="3">The sequence shown here is derived from an EMBL/GenBank/DDBJ whole genome shotgun (WGS) entry which is preliminary data.</text>
</comment>
<feature type="compositionally biased region" description="Gly residues" evidence="1">
    <location>
        <begin position="12"/>
        <end position="22"/>
    </location>
</feature>
<protein>
    <recommendedName>
        <fullName evidence="2">Ubiquitin-like domain-containing protein</fullName>
    </recommendedName>
</protein>
<name>A0A830I431_9CHLO</name>
<feature type="region of interest" description="Disordered" evidence="1">
    <location>
        <begin position="1"/>
        <end position="36"/>
    </location>
</feature>
<feature type="compositionally biased region" description="Low complexity" evidence="1">
    <location>
        <begin position="1"/>
        <end position="11"/>
    </location>
</feature>
<reference evidence="3" key="1">
    <citation type="submission" date="2020-10" db="EMBL/GenBank/DDBJ databases">
        <title>Unveiling of a novel bifunctional photoreceptor, Dualchrome1, isolated from a cosmopolitan green alga.</title>
        <authorList>
            <person name="Suzuki S."/>
            <person name="Kawachi M."/>
        </authorList>
    </citation>
    <scope>NUCLEOTIDE SEQUENCE</scope>
    <source>
        <strain evidence="3">NIES 2893</strain>
    </source>
</reference>
<dbReference type="PANTHER" id="PTHR10562">
    <property type="entry name" value="SMALL UBIQUITIN-RELATED MODIFIER"/>
    <property type="match status" value="1"/>
</dbReference>